<proteinExistence type="inferred from homology"/>
<name>A0AAW7XGS2_9GAMM</name>
<dbReference type="EMBL" id="JAUOPG010000001">
    <property type="protein sequence ID" value="MDO6452070.1"/>
    <property type="molecule type" value="Genomic_DNA"/>
</dbReference>
<reference evidence="6" key="1">
    <citation type="submission" date="2023-07" db="EMBL/GenBank/DDBJ databases">
        <title>Genome content predicts the carbon catabolic preferences of heterotrophic bacteria.</title>
        <authorList>
            <person name="Gralka M."/>
        </authorList>
    </citation>
    <scope>NUCLEOTIDE SEQUENCE</scope>
    <source>
        <strain evidence="6">I2M16</strain>
    </source>
</reference>
<accession>A0AAW7XGS2</accession>
<dbReference type="InterPro" id="IPR029028">
    <property type="entry name" value="Alpha/beta_knot_MTases"/>
</dbReference>
<organism evidence="6 7">
    <name type="scientific">Neptunomonas phycophila</name>
    <dbReference type="NCBI Taxonomy" id="1572645"/>
    <lineage>
        <taxon>Bacteria</taxon>
        <taxon>Pseudomonadati</taxon>
        <taxon>Pseudomonadota</taxon>
        <taxon>Gammaproteobacteria</taxon>
        <taxon>Oceanospirillales</taxon>
        <taxon>Oceanospirillaceae</taxon>
        <taxon>Neptunomonas</taxon>
    </lineage>
</organism>
<dbReference type="Pfam" id="PF00588">
    <property type="entry name" value="SpoU_methylase"/>
    <property type="match status" value="1"/>
</dbReference>
<dbReference type="InterPro" id="IPR029026">
    <property type="entry name" value="tRNA_m1G_MTases_N"/>
</dbReference>
<dbReference type="RefSeq" id="WP_303548061.1">
    <property type="nucleotide sequence ID" value="NZ_CAXPFL010000037.1"/>
</dbReference>
<evidence type="ECO:0000313" key="7">
    <source>
        <dbReference type="Proteomes" id="UP001169862"/>
    </source>
</evidence>
<evidence type="ECO:0000256" key="1">
    <source>
        <dbReference type="ARBA" id="ARBA00007228"/>
    </source>
</evidence>
<comment type="similarity">
    <text evidence="1">Belongs to the class IV-like SAM-binding methyltransferase superfamily. RNA methyltransferase TrmH family.</text>
</comment>
<evidence type="ECO:0000259" key="5">
    <source>
        <dbReference type="Pfam" id="PF00588"/>
    </source>
</evidence>
<dbReference type="PANTHER" id="PTHR42786:SF6">
    <property type="entry name" value="TRNA_RRNA METHYLTRANSFERASE SPOU TYPE DOMAIN-CONTAINING PROTEIN"/>
    <property type="match status" value="1"/>
</dbReference>
<dbReference type="Gene3D" id="3.40.1280.10">
    <property type="match status" value="1"/>
</dbReference>
<keyword evidence="4" id="KW-0949">S-adenosyl-L-methionine</keyword>
<dbReference type="InterPro" id="IPR004384">
    <property type="entry name" value="RNA_MeTrfase_TrmJ/LasT"/>
</dbReference>
<dbReference type="GO" id="GO:0003723">
    <property type="term" value="F:RNA binding"/>
    <property type="evidence" value="ECO:0007669"/>
    <property type="project" value="InterPro"/>
</dbReference>
<dbReference type="GO" id="GO:0008173">
    <property type="term" value="F:RNA methyltransferase activity"/>
    <property type="evidence" value="ECO:0007669"/>
    <property type="project" value="InterPro"/>
</dbReference>
<keyword evidence="3" id="KW-0808">Transferase</keyword>
<dbReference type="AlphaFoldDB" id="A0AAW7XGS2"/>
<evidence type="ECO:0000256" key="4">
    <source>
        <dbReference type="ARBA" id="ARBA00022691"/>
    </source>
</evidence>
<dbReference type="GO" id="GO:0002128">
    <property type="term" value="P:tRNA nucleoside ribose methylation"/>
    <property type="evidence" value="ECO:0007669"/>
    <property type="project" value="TreeGrafter"/>
</dbReference>
<dbReference type="GO" id="GO:0005829">
    <property type="term" value="C:cytosol"/>
    <property type="evidence" value="ECO:0007669"/>
    <property type="project" value="TreeGrafter"/>
</dbReference>
<keyword evidence="2 6" id="KW-0489">Methyltransferase</keyword>
<evidence type="ECO:0000256" key="2">
    <source>
        <dbReference type="ARBA" id="ARBA00022603"/>
    </source>
</evidence>
<dbReference type="SUPFAM" id="SSF75217">
    <property type="entry name" value="alpha/beta knot"/>
    <property type="match status" value="1"/>
</dbReference>
<feature type="domain" description="tRNA/rRNA methyltransferase SpoU type" evidence="5">
    <location>
        <begin position="6"/>
        <end position="139"/>
    </location>
</feature>
<sequence>MPEPRVSIGLVNPKSPTNVGAVLRASGCFQAEAVFYTGERYDRAERFHTDTQNRAQAIPLQRVANLIEAVPPTAKVVCVDLVDGAVPLTLFEHPAEALYIFGPEDGTISQDIIDRADDVVYIPANGCLNLAATVNVVLYDRMSKTEHDLANNDQILAIRDRNNRVRVKS</sequence>
<protein>
    <submittedName>
        <fullName evidence="6">RNA methyltransferase</fullName>
    </submittedName>
</protein>
<dbReference type="CDD" id="cd18098">
    <property type="entry name" value="SpoU-like"/>
    <property type="match status" value="1"/>
</dbReference>
<dbReference type="PANTHER" id="PTHR42786">
    <property type="entry name" value="TRNA/RRNA METHYLTRANSFERASE"/>
    <property type="match status" value="1"/>
</dbReference>
<dbReference type="InterPro" id="IPR001537">
    <property type="entry name" value="SpoU_MeTrfase"/>
</dbReference>
<evidence type="ECO:0000256" key="3">
    <source>
        <dbReference type="ARBA" id="ARBA00022679"/>
    </source>
</evidence>
<evidence type="ECO:0000313" key="6">
    <source>
        <dbReference type="EMBL" id="MDO6452070.1"/>
    </source>
</evidence>
<comment type="caution">
    <text evidence="6">The sequence shown here is derived from an EMBL/GenBank/DDBJ whole genome shotgun (WGS) entry which is preliminary data.</text>
</comment>
<dbReference type="Proteomes" id="UP001169862">
    <property type="component" value="Unassembled WGS sequence"/>
</dbReference>
<gene>
    <name evidence="6" type="ORF">Q4490_00705</name>
</gene>